<dbReference type="RefSeq" id="WP_026658520.1">
    <property type="nucleotide sequence ID" value="NC_022538.1"/>
</dbReference>
<dbReference type="EMBL" id="FO681347">
    <property type="protein sequence ID" value="CCV64260.1"/>
    <property type="molecule type" value="Genomic_DNA"/>
</dbReference>
<proteinExistence type="predicted"/>
<gene>
    <name evidence="2" type="ORF">BN85406830</name>
</gene>
<evidence type="ECO:0000313" key="3">
    <source>
        <dbReference type="Proteomes" id="UP000032740"/>
    </source>
</evidence>
<sequence length="588" mass="69488">MKKYKLANRTKTSLNIFFMLLFSIGITFSYFYSNESSNYVKIIAVICEISAMAYFVIPTIIGNIYYDEKYIKISTDLFTDRKETIKFVIDELYTILKNKNLTKIISIKTKDQSGVGKTELLRKIRDIFYNKELAKKYLSDDFYKWTYIKKKIGDAHLVDYNPDTFNSIQYNYPKTIFKINLLLVDNMPVFYGDINKDNIIVYCKITSEEESVLSNMTVTDIKTLYSKKFYRDLSDEEASIVFEITGGNVKNINKILHDESTFTSFIKNHRTIAEIEFTMQIGDYKKAKEMLDNLSSNPAFIRQLRLNVDLEFEYKFLEADLTHLQNNYVESVEMLEALLSNIIIVNDDLKANKIIEKISHIKKHMGKFKEALKYISYLDKNDFTLRSLSLLLLSYTQYDNEEYLKEFLNSIDYIEINKITSNHFNDPYKTYKGVALIYNNLKMNKHEEISFENAHSVINSIIQIYEKHNSRFITNCYFIKAEFYRHQKRYDYAIIYYSKCLDIYIMNNDFDIYSLVYCMIRYIEITQHKDFKLINKIDLEKIKTICTDKKMSYNLKIAHHLSEIIDGVNSESLVASKLFFDKNIFLIP</sequence>
<keyword evidence="3" id="KW-1185">Reference proteome</keyword>
<feature type="transmembrane region" description="Helical" evidence="1">
    <location>
        <begin position="12"/>
        <end position="33"/>
    </location>
</feature>
<organism evidence="2 3">
    <name type="scientific">Alteracholeplasma palmae (strain ATCC 49389 / J233)</name>
    <name type="common">Acholeplasma palmae</name>
    <dbReference type="NCBI Taxonomy" id="1318466"/>
    <lineage>
        <taxon>Bacteria</taxon>
        <taxon>Bacillati</taxon>
        <taxon>Mycoplasmatota</taxon>
        <taxon>Mollicutes</taxon>
        <taxon>Acholeplasmatales</taxon>
        <taxon>Acholeplasmataceae</taxon>
        <taxon>Acholeplasma</taxon>
    </lineage>
</organism>
<evidence type="ECO:0000313" key="2">
    <source>
        <dbReference type="EMBL" id="CCV64260.1"/>
    </source>
</evidence>
<keyword evidence="1" id="KW-0812">Transmembrane</keyword>
<accession>U4KPQ2</accession>
<evidence type="ECO:0000256" key="1">
    <source>
        <dbReference type="SAM" id="Phobius"/>
    </source>
</evidence>
<dbReference type="HOGENOM" id="CLU_470691_0_0_14"/>
<name>U4KPQ2_ALTPJ</name>
<dbReference type="AlphaFoldDB" id="U4KPQ2"/>
<keyword evidence="1" id="KW-0472">Membrane</keyword>
<dbReference type="KEGG" id="apal:BN85406830"/>
<protein>
    <submittedName>
        <fullName evidence="2">Uncharacterized protein</fullName>
    </submittedName>
</protein>
<feature type="transmembrane region" description="Helical" evidence="1">
    <location>
        <begin position="39"/>
        <end position="66"/>
    </location>
</feature>
<reference evidence="2 3" key="1">
    <citation type="journal article" date="2013" name="J. Mol. Microbiol. Biotechnol.">
        <title>Analysis of the Complete Genomes of Acholeplasma brassicae , A. palmae and A. laidlawii and Their Comparison to the Obligate Parasites from ' Candidatus Phytoplasma'.</title>
        <authorList>
            <person name="Kube M."/>
            <person name="Siewert C."/>
            <person name="Migdoll A.M."/>
            <person name="Duduk B."/>
            <person name="Holz S."/>
            <person name="Rabus R."/>
            <person name="Seemuller E."/>
            <person name="Mitrovic J."/>
            <person name="Muller I."/>
            <person name="Buttner C."/>
            <person name="Reinhardt R."/>
        </authorList>
    </citation>
    <scope>NUCLEOTIDE SEQUENCE [LARGE SCALE GENOMIC DNA]</scope>
    <source>
        <strain evidence="2 3">J233</strain>
    </source>
</reference>
<dbReference type="SUPFAM" id="SSF48452">
    <property type="entry name" value="TPR-like"/>
    <property type="match status" value="1"/>
</dbReference>
<dbReference type="InterPro" id="IPR011990">
    <property type="entry name" value="TPR-like_helical_dom_sf"/>
</dbReference>
<dbReference type="Proteomes" id="UP000032740">
    <property type="component" value="Chromosome"/>
</dbReference>
<keyword evidence="1" id="KW-1133">Transmembrane helix</keyword>
<dbReference type="Gene3D" id="1.25.40.10">
    <property type="entry name" value="Tetratricopeptide repeat domain"/>
    <property type="match status" value="1"/>
</dbReference>